<keyword evidence="3" id="KW-1185">Reference proteome</keyword>
<sequence>MLHTYVYWSQEKELLTRRELFMRIYMFGVGGGGPLLTGEWFILVCRRKGTIAEENCSCMFTGVGGEDNAIEEEWFIHVTGVGKDC</sequence>
<evidence type="ECO:0000313" key="2">
    <source>
        <dbReference type="EMBL" id="GBN45847.1"/>
    </source>
</evidence>
<dbReference type="AlphaFoldDB" id="A0A4Y2P6E7"/>
<gene>
    <name evidence="2" type="ORF">AVEN_188901_1</name>
</gene>
<organism evidence="2 3">
    <name type="scientific">Araneus ventricosus</name>
    <name type="common">Orbweaver spider</name>
    <name type="synonym">Epeira ventricosa</name>
    <dbReference type="NCBI Taxonomy" id="182803"/>
    <lineage>
        <taxon>Eukaryota</taxon>
        <taxon>Metazoa</taxon>
        <taxon>Ecdysozoa</taxon>
        <taxon>Arthropoda</taxon>
        <taxon>Chelicerata</taxon>
        <taxon>Arachnida</taxon>
        <taxon>Araneae</taxon>
        <taxon>Araneomorphae</taxon>
        <taxon>Entelegynae</taxon>
        <taxon>Araneoidea</taxon>
        <taxon>Araneidae</taxon>
        <taxon>Araneus</taxon>
    </lineage>
</organism>
<protein>
    <submittedName>
        <fullName evidence="2">Uncharacterized protein</fullName>
    </submittedName>
</protein>
<proteinExistence type="predicted"/>
<reference evidence="2 3" key="1">
    <citation type="journal article" date="2019" name="Sci. Rep.">
        <title>Orb-weaving spider Araneus ventricosus genome elucidates the spidroin gene catalogue.</title>
        <authorList>
            <person name="Kono N."/>
            <person name="Nakamura H."/>
            <person name="Ohtoshi R."/>
            <person name="Moran D.A.P."/>
            <person name="Shinohara A."/>
            <person name="Yoshida Y."/>
            <person name="Fujiwara M."/>
            <person name="Mori M."/>
            <person name="Tomita M."/>
            <person name="Arakawa K."/>
        </authorList>
    </citation>
    <scope>NUCLEOTIDE SEQUENCE [LARGE SCALE GENOMIC DNA]</scope>
</reference>
<name>A0A4Y2P6E7_ARAVE</name>
<feature type="transmembrane region" description="Helical" evidence="1">
    <location>
        <begin position="20"/>
        <end position="43"/>
    </location>
</feature>
<dbReference type="Proteomes" id="UP000499080">
    <property type="component" value="Unassembled WGS sequence"/>
</dbReference>
<keyword evidence="1" id="KW-1133">Transmembrane helix</keyword>
<keyword evidence="1" id="KW-0812">Transmembrane</keyword>
<accession>A0A4Y2P6E7</accession>
<evidence type="ECO:0000313" key="3">
    <source>
        <dbReference type="Proteomes" id="UP000499080"/>
    </source>
</evidence>
<dbReference type="EMBL" id="BGPR01010370">
    <property type="protein sequence ID" value="GBN45847.1"/>
    <property type="molecule type" value="Genomic_DNA"/>
</dbReference>
<keyword evidence="1" id="KW-0472">Membrane</keyword>
<evidence type="ECO:0000256" key="1">
    <source>
        <dbReference type="SAM" id="Phobius"/>
    </source>
</evidence>
<comment type="caution">
    <text evidence="2">The sequence shown here is derived from an EMBL/GenBank/DDBJ whole genome shotgun (WGS) entry which is preliminary data.</text>
</comment>